<evidence type="ECO:0000313" key="2">
    <source>
        <dbReference type="Proteomes" id="UP001434883"/>
    </source>
</evidence>
<gene>
    <name evidence="1" type="primary">THSD7AA_4</name>
    <name evidence="1" type="ORF">XENOCAPTIV_007410</name>
</gene>
<sequence length="132" mass="15043">YNWRTTEWTECRVDLLLSQQDRRRGNLTGLCGGGIQTREVYCVQATVDTQPNLSSLKSREGLRPVDSNLCLEVSLNTTQLCHIGCPVECEVSSWSAWGPCTYENCQDQTTKKGKKLLGNIELMYHTYFEMEL</sequence>
<accession>A0ABV0RPA8</accession>
<dbReference type="PROSITE" id="PS50092">
    <property type="entry name" value="TSP1"/>
    <property type="match status" value="1"/>
</dbReference>
<feature type="non-terminal residue" evidence="1">
    <location>
        <position position="1"/>
    </location>
</feature>
<dbReference type="InterPro" id="IPR000884">
    <property type="entry name" value="TSP1_rpt"/>
</dbReference>
<organism evidence="1 2">
    <name type="scientific">Xenoophorus captivus</name>
    <dbReference type="NCBI Taxonomy" id="1517983"/>
    <lineage>
        <taxon>Eukaryota</taxon>
        <taxon>Metazoa</taxon>
        <taxon>Chordata</taxon>
        <taxon>Craniata</taxon>
        <taxon>Vertebrata</taxon>
        <taxon>Euteleostomi</taxon>
        <taxon>Actinopterygii</taxon>
        <taxon>Neopterygii</taxon>
        <taxon>Teleostei</taxon>
        <taxon>Neoteleostei</taxon>
        <taxon>Acanthomorphata</taxon>
        <taxon>Ovalentaria</taxon>
        <taxon>Atherinomorphae</taxon>
        <taxon>Cyprinodontiformes</taxon>
        <taxon>Goodeidae</taxon>
        <taxon>Xenoophorus</taxon>
    </lineage>
</organism>
<evidence type="ECO:0000313" key="1">
    <source>
        <dbReference type="EMBL" id="MEQ2210025.1"/>
    </source>
</evidence>
<protein>
    <submittedName>
        <fullName evidence="1">Thrombospondin type-1 domain-containing protein 7A</fullName>
    </submittedName>
</protein>
<name>A0ABV0RPA8_9TELE</name>
<dbReference type="EMBL" id="JAHRIN010052254">
    <property type="protein sequence ID" value="MEQ2210025.1"/>
    <property type="molecule type" value="Genomic_DNA"/>
</dbReference>
<proteinExistence type="predicted"/>
<keyword evidence="2" id="KW-1185">Reference proteome</keyword>
<reference evidence="1 2" key="1">
    <citation type="submission" date="2021-06" db="EMBL/GenBank/DDBJ databases">
        <authorList>
            <person name="Palmer J.M."/>
        </authorList>
    </citation>
    <scope>NUCLEOTIDE SEQUENCE [LARGE SCALE GENOMIC DNA]</scope>
    <source>
        <strain evidence="1 2">XC_2019</strain>
        <tissue evidence="1">Muscle</tissue>
    </source>
</reference>
<comment type="caution">
    <text evidence="1">The sequence shown here is derived from an EMBL/GenBank/DDBJ whole genome shotgun (WGS) entry which is preliminary data.</text>
</comment>
<dbReference type="Proteomes" id="UP001434883">
    <property type="component" value="Unassembled WGS sequence"/>
</dbReference>